<dbReference type="Proteomes" id="UP000651156">
    <property type="component" value="Unassembled WGS sequence"/>
</dbReference>
<dbReference type="Gene3D" id="1.10.10.60">
    <property type="entry name" value="Homeodomain-like"/>
    <property type="match status" value="2"/>
</dbReference>
<dbReference type="InterPro" id="IPR050204">
    <property type="entry name" value="AraC_XylS_family_regulators"/>
</dbReference>
<keyword evidence="3" id="KW-0804">Transcription</keyword>
<keyword evidence="1" id="KW-0805">Transcription regulation</keyword>
<dbReference type="RefSeq" id="WP_193930001.1">
    <property type="nucleotide sequence ID" value="NZ_CAWPMZ010000058.1"/>
</dbReference>
<protein>
    <submittedName>
        <fullName evidence="5">Helix-turn-helix transcriptional regulator</fullName>
    </submittedName>
</protein>
<evidence type="ECO:0000259" key="4">
    <source>
        <dbReference type="PROSITE" id="PS01124"/>
    </source>
</evidence>
<gene>
    <name evidence="5" type="ORF">IQ230_01035</name>
</gene>
<dbReference type="PANTHER" id="PTHR46796">
    <property type="entry name" value="HTH-TYPE TRANSCRIPTIONAL ACTIVATOR RHAS-RELATED"/>
    <property type="match status" value="1"/>
</dbReference>
<organism evidence="5 6">
    <name type="scientific">Gloeocapsopsis crepidinum LEGE 06123</name>
    <dbReference type="NCBI Taxonomy" id="588587"/>
    <lineage>
        <taxon>Bacteria</taxon>
        <taxon>Bacillati</taxon>
        <taxon>Cyanobacteriota</taxon>
        <taxon>Cyanophyceae</taxon>
        <taxon>Oscillatoriophycideae</taxon>
        <taxon>Chroococcales</taxon>
        <taxon>Chroococcaceae</taxon>
        <taxon>Gloeocapsopsis</taxon>
    </lineage>
</organism>
<evidence type="ECO:0000313" key="5">
    <source>
        <dbReference type="EMBL" id="MBE9188972.1"/>
    </source>
</evidence>
<name>A0ABR9UL07_9CHRO</name>
<evidence type="ECO:0000256" key="1">
    <source>
        <dbReference type="ARBA" id="ARBA00023015"/>
    </source>
</evidence>
<dbReference type="InterPro" id="IPR009057">
    <property type="entry name" value="Homeodomain-like_sf"/>
</dbReference>
<dbReference type="InterPro" id="IPR018060">
    <property type="entry name" value="HTH_AraC"/>
</dbReference>
<reference evidence="5 6" key="1">
    <citation type="submission" date="2020-10" db="EMBL/GenBank/DDBJ databases">
        <authorList>
            <person name="Castelo-Branco R."/>
            <person name="Eusebio N."/>
            <person name="Adriana R."/>
            <person name="Vieira A."/>
            <person name="Brugerolle De Fraissinette N."/>
            <person name="Rezende De Castro R."/>
            <person name="Schneider M.P."/>
            <person name="Vasconcelos V."/>
            <person name="Leao P.N."/>
        </authorList>
    </citation>
    <scope>NUCLEOTIDE SEQUENCE [LARGE SCALE GENOMIC DNA]</scope>
    <source>
        <strain evidence="5 6">LEGE 06123</strain>
    </source>
</reference>
<sequence length="295" mass="33862">MQPSVTNPQKNGLQPPICSSRAYGWQNILVEEFHQPPGEEIYQSLTEHTLCISMNRRPSRLSQAIGDRRYTSLCIKGDITIAPAGSLLVYQWNEEDRYLRIRLKAEFLQQVAQTTFDKQVKILSEFRVRNPQIEQIGMMLLSELRNGGIAGQLYVESLMNVLGVHLLRNYTARQPHIAVCDWMSNSIKQTLSDRQLFQVTDYISDRLADNIQLSDLAELLGLSQFHFSRCFKQSTGVSPYQYVLGQRIERAKHLLKNTDLPIMEIALRCGFSSHSHLGKWFRQYVGLSPKAFRIS</sequence>
<evidence type="ECO:0000256" key="3">
    <source>
        <dbReference type="ARBA" id="ARBA00023163"/>
    </source>
</evidence>
<keyword evidence="2" id="KW-0238">DNA-binding</keyword>
<proteinExistence type="predicted"/>
<dbReference type="PROSITE" id="PS01124">
    <property type="entry name" value="HTH_ARAC_FAMILY_2"/>
    <property type="match status" value="1"/>
</dbReference>
<evidence type="ECO:0000256" key="2">
    <source>
        <dbReference type="ARBA" id="ARBA00023125"/>
    </source>
</evidence>
<dbReference type="SMART" id="SM00342">
    <property type="entry name" value="HTH_ARAC"/>
    <property type="match status" value="1"/>
</dbReference>
<dbReference type="InterPro" id="IPR018062">
    <property type="entry name" value="HTH_AraC-typ_CS"/>
</dbReference>
<dbReference type="SUPFAM" id="SSF46689">
    <property type="entry name" value="Homeodomain-like"/>
    <property type="match status" value="2"/>
</dbReference>
<dbReference type="Pfam" id="PF12833">
    <property type="entry name" value="HTH_18"/>
    <property type="match status" value="1"/>
</dbReference>
<comment type="caution">
    <text evidence="5">The sequence shown here is derived from an EMBL/GenBank/DDBJ whole genome shotgun (WGS) entry which is preliminary data.</text>
</comment>
<feature type="domain" description="HTH araC/xylS-type" evidence="4">
    <location>
        <begin position="197"/>
        <end position="295"/>
    </location>
</feature>
<dbReference type="PANTHER" id="PTHR46796:SF6">
    <property type="entry name" value="ARAC SUBFAMILY"/>
    <property type="match status" value="1"/>
</dbReference>
<keyword evidence="6" id="KW-1185">Reference proteome</keyword>
<dbReference type="EMBL" id="JADEWN010000002">
    <property type="protein sequence ID" value="MBE9188972.1"/>
    <property type="molecule type" value="Genomic_DNA"/>
</dbReference>
<dbReference type="PROSITE" id="PS00041">
    <property type="entry name" value="HTH_ARAC_FAMILY_1"/>
    <property type="match status" value="1"/>
</dbReference>
<accession>A0ABR9UL07</accession>
<evidence type="ECO:0000313" key="6">
    <source>
        <dbReference type="Proteomes" id="UP000651156"/>
    </source>
</evidence>